<reference evidence="3" key="1">
    <citation type="journal article" date="2019" name="Int. J. Syst. Evol. Microbiol.">
        <title>The Global Catalogue of Microorganisms (GCM) 10K type strain sequencing project: providing services to taxonomists for standard genome sequencing and annotation.</title>
        <authorList>
            <consortium name="The Broad Institute Genomics Platform"/>
            <consortium name="The Broad Institute Genome Sequencing Center for Infectious Disease"/>
            <person name="Wu L."/>
            <person name="Ma J."/>
        </authorList>
    </citation>
    <scope>NUCLEOTIDE SEQUENCE [LARGE SCALE GENOMIC DNA]</scope>
    <source>
        <strain evidence="3">CGMCC 1.15341</strain>
    </source>
</reference>
<evidence type="ECO:0000259" key="1">
    <source>
        <dbReference type="PROSITE" id="PS51833"/>
    </source>
</evidence>
<dbReference type="NCBIfam" id="TIGR00277">
    <property type="entry name" value="HDIG"/>
    <property type="match status" value="1"/>
</dbReference>
<comment type="caution">
    <text evidence="2">The sequence shown here is derived from an EMBL/GenBank/DDBJ whole genome shotgun (WGS) entry which is preliminary data.</text>
</comment>
<feature type="domain" description="HDOD" evidence="1">
    <location>
        <begin position="57"/>
        <end position="256"/>
    </location>
</feature>
<dbReference type="EMBL" id="BMIJ01000006">
    <property type="protein sequence ID" value="GGC01210.1"/>
    <property type="molecule type" value="Genomic_DNA"/>
</dbReference>
<evidence type="ECO:0000313" key="2">
    <source>
        <dbReference type="EMBL" id="GGC01210.1"/>
    </source>
</evidence>
<dbReference type="PROSITE" id="PS51833">
    <property type="entry name" value="HDOD"/>
    <property type="match status" value="1"/>
</dbReference>
<evidence type="ECO:0000313" key="3">
    <source>
        <dbReference type="Proteomes" id="UP000629025"/>
    </source>
</evidence>
<dbReference type="PANTHER" id="PTHR33525:SF3">
    <property type="entry name" value="RIBONUCLEASE Y"/>
    <property type="match status" value="1"/>
</dbReference>
<protein>
    <submittedName>
        <fullName evidence="2">Two-component system response regulator</fullName>
    </submittedName>
</protein>
<dbReference type="Proteomes" id="UP000629025">
    <property type="component" value="Unassembled WGS sequence"/>
</dbReference>
<proteinExistence type="predicted"/>
<accession>A0ABQ1KMC4</accession>
<dbReference type="SUPFAM" id="SSF109604">
    <property type="entry name" value="HD-domain/PDEase-like"/>
    <property type="match status" value="1"/>
</dbReference>
<name>A0ABQ1KMC4_9GAMM</name>
<dbReference type="InterPro" id="IPR006675">
    <property type="entry name" value="HDIG_dom"/>
</dbReference>
<dbReference type="InterPro" id="IPR013976">
    <property type="entry name" value="HDOD"/>
</dbReference>
<gene>
    <name evidence="2" type="ORF">GCM10011352_29190</name>
</gene>
<dbReference type="InterPro" id="IPR052340">
    <property type="entry name" value="RNase_Y/CdgJ"/>
</dbReference>
<dbReference type="Gene3D" id="1.10.3210.10">
    <property type="entry name" value="Hypothetical protein af1432"/>
    <property type="match status" value="1"/>
</dbReference>
<organism evidence="2 3">
    <name type="scientific">Marinobacterium zhoushanense</name>
    <dbReference type="NCBI Taxonomy" id="1679163"/>
    <lineage>
        <taxon>Bacteria</taxon>
        <taxon>Pseudomonadati</taxon>
        <taxon>Pseudomonadota</taxon>
        <taxon>Gammaproteobacteria</taxon>
        <taxon>Oceanospirillales</taxon>
        <taxon>Oceanospirillaceae</taxon>
        <taxon>Marinobacterium</taxon>
    </lineage>
</organism>
<sequence length="324" mass="35983">MDATARYQAEGGDVADASLPYNADASRVEYIIERTRPMIARLRNPALEALFAELGELPPLPEQLSGLNQMIDEQANESTASVAPLFRGCMPYLKQLMELLNNPLFGSSRHLFSINEAVRVVGLRTLRDLGIMAHIINTFPQPEGWSSFSFEQLLSRNLVCAHLSERIAHSVGSDRIALSAALAAGLLHDFGMRVLVRLDQQRYFRVMEKAAALKQPVYAVEKLDYKLTHGELGASMLRRWGVSPRIVRAVLYHHVPKAAGDNTFTTLTAAHVADAMLPPLFNAMECPLGGRLSLSYLDAIGEMDRVSVWERLANDHGKQLQAHW</sequence>
<dbReference type="Pfam" id="PF08668">
    <property type="entry name" value="HDOD"/>
    <property type="match status" value="1"/>
</dbReference>
<keyword evidence="3" id="KW-1185">Reference proteome</keyword>
<dbReference type="PANTHER" id="PTHR33525">
    <property type="match status" value="1"/>
</dbReference>